<dbReference type="EMBL" id="CP099426">
    <property type="protein sequence ID" value="USW56748.1"/>
    <property type="molecule type" value="Genomic_DNA"/>
</dbReference>
<dbReference type="Proteomes" id="UP001056384">
    <property type="component" value="Chromosome 9"/>
</dbReference>
<sequence>MINYHNRRCFSQFVRTQIPSMEIPAKTTMTTLYCKHAGKWGLVAALACVLEECDVCAPYLQEINTEDDVFAGAEDDVEDDVAEEDLKEDIPMLSAENDSGYEEEVERPQKRRRLV</sequence>
<dbReference type="AlphaFoldDB" id="A0A9Q9EPP8"/>
<gene>
    <name evidence="2" type="ORF">Slin15195_G100670</name>
</gene>
<evidence type="ECO:0000256" key="1">
    <source>
        <dbReference type="SAM" id="MobiDB-lite"/>
    </source>
</evidence>
<evidence type="ECO:0000313" key="2">
    <source>
        <dbReference type="EMBL" id="USW56748.1"/>
    </source>
</evidence>
<name>A0A9Q9EPP8_9PEZI</name>
<feature type="region of interest" description="Disordered" evidence="1">
    <location>
        <begin position="80"/>
        <end position="115"/>
    </location>
</feature>
<accession>A0A9Q9EPP8</accession>
<organism evidence="2 3">
    <name type="scientific">Septoria linicola</name>
    <dbReference type="NCBI Taxonomy" id="215465"/>
    <lineage>
        <taxon>Eukaryota</taxon>
        <taxon>Fungi</taxon>
        <taxon>Dikarya</taxon>
        <taxon>Ascomycota</taxon>
        <taxon>Pezizomycotina</taxon>
        <taxon>Dothideomycetes</taxon>
        <taxon>Dothideomycetidae</taxon>
        <taxon>Mycosphaerellales</taxon>
        <taxon>Mycosphaerellaceae</taxon>
        <taxon>Septoria</taxon>
    </lineage>
</organism>
<protein>
    <submittedName>
        <fullName evidence="2">Uncharacterized protein</fullName>
    </submittedName>
</protein>
<reference evidence="2" key="1">
    <citation type="submission" date="2022-06" db="EMBL/GenBank/DDBJ databases">
        <title>Complete genome sequences of two strains of the flax pathogen Septoria linicola.</title>
        <authorList>
            <person name="Lapalu N."/>
            <person name="Simon A."/>
            <person name="Demenou B."/>
            <person name="Paumier D."/>
            <person name="Guillot M.-P."/>
            <person name="Gout L."/>
            <person name="Valade R."/>
        </authorList>
    </citation>
    <scope>NUCLEOTIDE SEQUENCE</scope>
    <source>
        <strain evidence="2">SE15195</strain>
    </source>
</reference>
<evidence type="ECO:0000313" key="3">
    <source>
        <dbReference type="Proteomes" id="UP001056384"/>
    </source>
</evidence>
<keyword evidence="3" id="KW-1185">Reference proteome</keyword>
<proteinExistence type="predicted"/>